<feature type="domain" description="CSD" evidence="1">
    <location>
        <begin position="24"/>
        <end position="94"/>
    </location>
</feature>
<evidence type="ECO:0000259" key="1">
    <source>
        <dbReference type="PROSITE" id="PS51857"/>
    </source>
</evidence>
<sequence>MGQLPARATAPVSGAHVVHHRKMTSRGIVRFWNNEDGWGVIDCEQTPGGCWAHFSEVEVEGFRKLTPGRHVTFEWQKTSGPVEGFAFVAVRVHPAEDE</sequence>
<dbReference type="Gene3D" id="2.40.50.140">
    <property type="entry name" value="Nucleic acid-binding proteins"/>
    <property type="match status" value="1"/>
</dbReference>
<proteinExistence type="predicted"/>
<dbReference type="InterPro" id="IPR002059">
    <property type="entry name" value="CSP_DNA-bd"/>
</dbReference>
<dbReference type="InterPro" id="IPR012340">
    <property type="entry name" value="NA-bd_OB-fold"/>
</dbReference>
<dbReference type="Pfam" id="PF00313">
    <property type="entry name" value="CSD"/>
    <property type="match status" value="1"/>
</dbReference>
<dbReference type="PROSITE" id="PS51857">
    <property type="entry name" value="CSD_2"/>
    <property type="match status" value="1"/>
</dbReference>
<comment type="caution">
    <text evidence="2">The sequence shown here is derived from an EMBL/GenBank/DDBJ whole genome shotgun (WGS) entry which is preliminary data.</text>
</comment>
<keyword evidence="3" id="KW-1185">Reference proteome</keyword>
<organism evidence="2 3">
    <name type="scientific">Rhodococcus rhodochrous J3</name>
    <dbReference type="NCBI Taxonomy" id="903528"/>
    <lineage>
        <taxon>Bacteria</taxon>
        <taxon>Bacillati</taxon>
        <taxon>Actinomycetota</taxon>
        <taxon>Actinomycetes</taxon>
        <taxon>Mycobacteriales</taxon>
        <taxon>Nocardiaceae</taxon>
        <taxon>Rhodococcus</taxon>
    </lineage>
</organism>
<accession>A0ABY1MJ82</accession>
<evidence type="ECO:0000313" key="3">
    <source>
        <dbReference type="Proteomes" id="UP000193566"/>
    </source>
</evidence>
<dbReference type="SUPFAM" id="SSF50249">
    <property type="entry name" value="Nucleic acid-binding proteins"/>
    <property type="match status" value="1"/>
</dbReference>
<dbReference type="Proteomes" id="UP000193566">
    <property type="component" value="Unassembled WGS sequence"/>
</dbReference>
<protein>
    <submittedName>
        <fullName evidence="2">Cold shock protein, CspA family</fullName>
    </submittedName>
</protein>
<name>A0ABY1MJ82_RHORH</name>
<reference evidence="2 3" key="1">
    <citation type="submission" date="2017-04" db="EMBL/GenBank/DDBJ databases">
        <authorList>
            <person name="Varghese N."/>
            <person name="Submissions S."/>
        </authorList>
    </citation>
    <scope>NUCLEOTIDE SEQUENCE [LARGE SCALE GENOMIC DNA]</scope>
    <source>
        <strain evidence="2 3">J3</strain>
    </source>
</reference>
<dbReference type="EMBL" id="FXAV01000045">
    <property type="protein sequence ID" value="SMG59966.1"/>
    <property type="molecule type" value="Genomic_DNA"/>
</dbReference>
<evidence type="ECO:0000313" key="2">
    <source>
        <dbReference type="EMBL" id="SMG59966.1"/>
    </source>
</evidence>
<gene>
    <name evidence="2" type="ORF">SAMN02745947_05538</name>
</gene>